<reference evidence="2" key="2">
    <citation type="journal article" date="2007" name="Science">
        <title>Draft genome sequence of the sexually transmitted pathogen Trichomonas vaginalis.</title>
        <authorList>
            <person name="Carlton J.M."/>
            <person name="Hirt R.P."/>
            <person name="Silva J.C."/>
            <person name="Delcher A.L."/>
            <person name="Schatz M."/>
            <person name="Zhao Q."/>
            <person name="Wortman J.R."/>
            <person name="Bidwell S.L."/>
            <person name="Alsmark U.C.M."/>
            <person name="Besteiro S."/>
            <person name="Sicheritz-Ponten T."/>
            <person name="Noel C.J."/>
            <person name="Dacks J.B."/>
            <person name="Foster P.G."/>
            <person name="Simillion C."/>
            <person name="Van de Peer Y."/>
            <person name="Miranda-Saavedra D."/>
            <person name="Barton G.J."/>
            <person name="Westrop G.D."/>
            <person name="Mueller S."/>
            <person name="Dessi D."/>
            <person name="Fiori P.L."/>
            <person name="Ren Q."/>
            <person name="Paulsen I."/>
            <person name="Zhang H."/>
            <person name="Bastida-Corcuera F.D."/>
            <person name="Simoes-Barbosa A."/>
            <person name="Brown M.T."/>
            <person name="Hayes R.D."/>
            <person name="Mukherjee M."/>
            <person name="Okumura C.Y."/>
            <person name="Schneider R."/>
            <person name="Smith A.J."/>
            <person name="Vanacova S."/>
            <person name="Villalvazo M."/>
            <person name="Haas B.J."/>
            <person name="Pertea M."/>
            <person name="Feldblyum T.V."/>
            <person name="Utterback T.R."/>
            <person name="Shu C.L."/>
            <person name="Osoegawa K."/>
            <person name="de Jong P.J."/>
            <person name="Hrdy I."/>
            <person name="Horvathova L."/>
            <person name="Zubacova Z."/>
            <person name="Dolezal P."/>
            <person name="Malik S.B."/>
            <person name="Logsdon J.M. Jr."/>
            <person name="Henze K."/>
            <person name="Gupta A."/>
            <person name="Wang C.C."/>
            <person name="Dunne R.L."/>
            <person name="Upcroft J.A."/>
            <person name="Upcroft P."/>
            <person name="White O."/>
            <person name="Salzberg S.L."/>
            <person name="Tang P."/>
            <person name="Chiu C.-H."/>
            <person name="Lee Y.-S."/>
            <person name="Embley T.M."/>
            <person name="Coombs G.H."/>
            <person name="Mottram J.C."/>
            <person name="Tachezy J."/>
            <person name="Fraser-Liggett C.M."/>
            <person name="Johnson P.J."/>
        </authorList>
    </citation>
    <scope>NUCLEOTIDE SEQUENCE [LARGE SCALE GENOMIC DNA]</scope>
    <source>
        <strain evidence="2">G3</strain>
    </source>
</reference>
<feature type="compositionally biased region" description="Basic and acidic residues" evidence="1">
    <location>
        <begin position="827"/>
        <end position="846"/>
    </location>
</feature>
<dbReference type="RefSeq" id="XP_001322447.1">
    <property type="nucleotide sequence ID" value="XM_001322412.1"/>
</dbReference>
<evidence type="ECO:0000256" key="1">
    <source>
        <dbReference type="SAM" id="MobiDB-lite"/>
    </source>
</evidence>
<dbReference type="KEGG" id="tva:4768157"/>
<sequence>MLRKEGIFIFEDDLCQALTESSYQAFDVSELNQIYRSVATQEYHEVLWRLITNRYKLLEKREQFSQVKLFHDGYKKIQLFYMKLYFGKWKQKHELVTSHSHFDKKSHISIISDSSSRSGISNLDYWNFFTNDKEVKSKKVKKIPRKQSTASKYLYKKYLNKWRNKLLDKKKQKFMKWKSLMDLCQKSPINIPKNTHSNLSKWTAFTTKLKLQRIRSKSKKYINYKRFIDLKEKLVKFVNEKEKEESRIYLLQRSFSLWYSRLSYLQSIETNITMDLIVSPTISTKVDDFVTKPDFDSMKTLNTIVQSQKIQDIENYQNLYRPKVGFSASMFDFIKMSARNLEKFEKIPEIPQISQENNVSTTDNTSTSSPKKKKVKKVKISNVSEENDKNNPTPQRKKIKKHKNNEYQDVPNNNSEEQISVKSRDLNNSPQSVKSGKGYFDSISEDLCTPIVHVPQPRFANSVSPHVKRKRKVQEEENPSSATKKLPPFLPMPNVKSPKKKKSKKQKVDEIQNELEKMLNDELEFLLQNQTDNILISIDSVTKGEEIKEDEPESPPKKKKKHAKTPQRQRKTKMYPTQEEETSPNHYSTMDIPQKHKHHKKRNKSVDSTPKKLTPVKETPETNETQSLRKKKKKSKSKSQNEDQTTTTTIETTVETVDPAPKEEKSENNSEIQNSTKEKIIGALNALLSPIKNFADKTSKDDQSSKNLKFDDNELFSQISKNLENDMCDMLNKQMLAVDSLDQFNMKTNDQQNSAEEEDNNEKPNEVDENNHESNDDKQKENEKEEKLDLESKSSPKKDGETKDNASVSSESSEDSYSLPKEIVLPPKERNISPEEENNEQKPEEHDLTSTIKDFGMFFDCTIQEMTDSVIKSSFDDCLTPINDILVCATAKRYEMIPIGQTKDEFLSESLQTAIISAANYAICQTTDAIKDVISHYKHSSEKKHLKIKEKDFPDLFDGIVDNLVKSSFDQLKEFVVIEKEEKIESEEQQKPNEHEVPEEEHHEEENSKDDTKQIPEIIPIKIDIPEEEEEPERVPIVKLEIPQNDDKGGKSPTEDTLISKYSSGSEQFMSIPSSILVSPSVKTSKFVIQLESSNSDEEEEEKPRNISVMPQLDNNHEDVDIISPPDSSGDKEEVASNEDNSVDDDSILEMHHSISTQPILPPPLVNMRPSNVLRTSSLSNSSDDSAQLSSGNRELRHVTFNFAMPKTSQSLSDISNQAKQIDFKFDDKQLKESLTVCIANTSRNAVKGGIRPDILCLPLLGEKIAQQEKDKLLQLRMLLAKNFVFDTTDFEISFSIAFGQLTRRNIELLLDSIHPQMNPCVEVEKNQPIWREAIPVTIVRNDTVGSSDPYKIPDLLSAVQYISPYK</sequence>
<dbReference type="EMBL" id="DS113342">
    <property type="protein sequence ID" value="EAY10224.1"/>
    <property type="molecule type" value="Genomic_DNA"/>
</dbReference>
<feature type="compositionally biased region" description="Basic residues" evidence="1">
    <location>
        <begin position="370"/>
        <end position="379"/>
    </location>
</feature>
<evidence type="ECO:0000313" key="3">
    <source>
        <dbReference type="Proteomes" id="UP000001542"/>
    </source>
</evidence>
<proteinExistence type="predicted"/>
<feature type="region of interest" description="Disordered" evidence="1">
    <location>
        <begin position="1092"/>
        <end position="1143"/>
    </location>
</feature>
<reference evidence="2" key="1">
    <citation type="submission" date="2006-10" db="EMBL/GenBank/DDBJ databases">
        <authorList>
            <person name="Amadeo P."/>
            <person name="Zhao Q."/>
            <person name="Wortman J."/>
            <person name="Fraser-Liggett C."/>
            <person name="Carlton J."/>
        </authorList>
    </citation>
    <scope>NUCLEOTIDE SEQUENCE</scope>
    <source>
        <strain evidence="2">G3</strain>
    </source>
</reference>
<accession>A2EAX9</accession>
<feature type="compositionally biased region" description="Polar residues" evidence="1">
    <location>
        <begin position="410"/>
        <end position="434"/>
    </location>
</feature>
<dbReference type="VEuPathDB" id="TrichDB:TVAG_118760"/>
<feature type="compositionally biased region" description="Low complexity" evidence="1">
    <location>
        <begin position="645"/>
        <end position="657"/>
    </location>
</feature>
<feature type="compositionally biased region" description="Basic and acidic residues" evidence="1">
    <location>
        <begin position="1045"/>
        <end position="1054"/>
    </location>
</feature>
<feature type="compositionally biased region" description="Low complexity" evidence="1">
    <location>
        <begin position="807"/>
        <end position="818"/>
    </location>
</feature>
<evidence type="ECO:0000313" key="2">
    <source>
        <dbReference type="EMBL" id="EAY10224.1"/>
    </source>
</evidence>
<dbReference type="Proteomes" id="UP000001542">
    <property type="component" value="Unassembled WGS sequence"/>
</dbReference>
<dbReference type="InParanoid" id="A2EAX9"/>
<organism evidence="2 3">
    <name type="scientific">Trichomonas vaginalis (strain ATCC PRA-98 / G3)</name>
    <dbReference type="NCBI Taxonomy" id="412133"/>
    <lineage>
        <taxon>Eukaryota</taxon>
        <taxon>Metamonada</taxon>
        <taxon>Parabasalia</taxon>
        <taxon>Trichomonadida</taxon>
        <taxon>Trichomonadidae</taxon>
        <taxon>Trichomonas</taxon>
    </lineage>
</organism>
<feature type="compositionally biased region" description="Basic residues" evidence="1">
    <location>
        <begin position="557"/>
        <end position="573"/>
    </location>
</feature>
<feature type="compositionally biased region" description="Low complexity" evidence="1">
    <location>
        <begin position="357"/>
        <end position="369"/>
    </location>
</feature>
<feature type="region of interest" description="Disordered" evidence="1">
    <location>
        <begin position="982"/>
        <end position="1059"/>
    </location>
</feature>
<feature type="compositionally biased region" description="Polar residues" evidence="1">
    <location>
        <begin position="742"/>
        <end position="754"/>
    </location>
</feature>
<feature type="compositionally biased region" description="Basic residues" evidence="1">
    <location>
        <begin position="628"/>
        <end position="637"/>
    </location>
</feature>
<feature type="region of interest" description="Disordered" evidence="1">
    <location>
        <begin position="742"/>
        <end position="846"/>
    </location>
</feature>
<feature type="region of interest" description="Disordered" evidence="1">
    <location>
        <begin position="352"/>
        <end position="437"/>
    </location>
</feature>
<feature type="compositionally biased region" description="Basic and acidic residues" evidence="1">
    <location>
        <begin position="761"/>
        <end position="804"/>
    </location>
</feature>
<feature type="region of interest" description="Disordered" evidence="1">
    <location>
        <begin position="541"/>
        <end position="677"/>
    </location>
</feature>
<feature type="compositionally biased region" description="Basic and acidic residues" evidence="1">
    <location>
        <begin position="982"/>
        <end position="1014"/>
    </location>
</feature>
<dbReference type="VEuPathDB" id="TrichDB:TVAGG3_0773840"/>
<keyword evidence="3" id="KW-1185">Reference proteome</keyword>
<name>A2EAX9_TRIV3</name>
<feature type="region of interest" description="Disordered" evidence="1">
    <location>
        <begin position="459"/>
        <end position="509"/>
    </location>
</feature>
<gene>
    <name evidence="2" type="ORF">TVAG_118760</name>
</gene>
<protein>
    <submittedName>
        <fullName evidence="2">Uncharacterized protein</fullName>
    </submittedName>
</protein>